<dbReference type="NCBIfam" id="NF005919">
    <property type="entry name" value="PRK07920.1"/>
    <property type="match status" value="1"/>
</dbReference>
<dbReference type="GO" id="GO:0008913">
    <property type="term" value="F:Kdo2-lipid IVA acyltransferase activity"/>
    <property type="evidence" value="ECO:0007669"/>
    <property type="project" value="UniProtKB-EC"/>
</dbReference>
<evidence type="ECO:0000256" key="6">
    <source>
        <dbReference type="ARBA" id="ARBA00023315"/>
    </source>
</evidence>
<dbReference type="RefSeq" id="WP_277105046.1">
    <property type="nucleotide sequence ID" value="NZ_BAAAJS010000012.1"/>
</dbReference>
<keyword evidence="6 7" id="KW-0012">Acyltransferase</keyword>
<comment type="caution">
    <text evidence="7">The sequence shown here is derived from an EMBL/GenBank/DDBJ whole genome shotgun (WGS) entry which is preliminary data.</text>
</comment>
<gene>
    <name evidence="7" type="ORF">J2S37_002356</name>
</gene>
<protein>
    <submittedName>
        <fullName evidence="7">KDO2-lipid IV(A) lauroyltransferase</fullName>
        <ecNumber evidence="7">2.3.1.241</ecNumber>
    </submittedName>
</protein>
<evidence type="ECO:0000256" key="4">
    <source>
        <dbReference type="ARBA" id="ARBA00022679"/>
    </source>
</evidence>
<dbReference type="InterPro" id="IPR004960">
    <property type="entry name" value="LipA_acyltrans"/>
</dbReference>
<evidence type="ECO:0000313" key="7">
    <source>
        <dbReference type="EMBL" id="MDR7355818.1"/>
    </source>
</evidence>
<reference evidence="7 8" key="1">
    <citation type="submission" date="2023-07" db="EMBL/GenBank/DDBJ databases">
        <title>Sequencing the genomes of 1000 actinobacteria strains.</title>
        <authorList>
            <person name="Klenk H.-P."/>
        </authorList>
    </citation>
    <scope>NUCLEOTIDE SEQUENCE [LARGE SCALE GENOMIC DNA]</scope>
    <source>
        <strain evidence="7 8">DSM 44508</strain>
    </source>
</reference>
<evidence type="ECO:0000256" key="2">
    <source>
        <dbReference type="ARBA" id="ARBA00022475"/>
    </source>
</evidence>
<evidence type="ECO:0000256" key="3">
    <source>
        <dbReference type="ARBA" id="ARBA00022519"/>
    </source>
</evidence>
<comment type="subcellular location">
    <subcellularLocation>
        <location evidence="1">Cell inner membrane</location>
    </subcellularLocation>
</comment>
<evidence type="ECO:0000313" key="8">
    <source>
        <dbReference type="Proteomes" id="UP001183619"/>
    </source>
</evidence>
<dbReference type="PANTHER" id="PTHR30606:SF10">
    <property type="entry name" value="PHOSPHATIDYLINOSITOL MANNOSIDE ACYLTRANSFERASE"/>
    <property type="match status" value="1"/>
</dbReference>
<dbReference type="EMBL" id="JAVDYF010000001">
    <property type="protein sequence ID" value="MDR7355818.1"/>
    <property type="molecule type" value="Genomic_DNA"/>
</dbReference>
<name>A0ABU2BB35_9CORY</name>
<dbReference type="Proteomes" id="UP001183619">
    <property type="component" value="Unassembled WGS sequence"/>
</dbReference>
<organism evidence="7 8">
    <name type="scientific">Corynebacterium felinum</name>
    <dbReference type="NCBI Taxonomy" id="131318"/>
    <lineage>
        <taxon>Bacteria</taxon>
        <taxon>Bacillati</taxon>
        <taxon>Actinomycetota</taxon>
        <taxon>Actinomycetes</taxon>
        <taxon>Mycobacteriales</taxon>
        <taxon>Corynebacteriaceae</taxon>
        <taxon>Corynebacterium</taxon>
    </lineage>
</organism>
<dbReference type="CDD" id="cd07984">
    <property type="entry name" value="LPLAT_LABLAT-like"/>
    <property type="match status" value="1"/>
</dbReference>
<dbReference type="EC" id="2.3.1.241" evidence="7"/>
<keyword evidence="4 7" id="KW-0808">Transferase</keyword>
<evidence type="ECO:0000256" key="5">
    <source>
        <dbReference type="ARBA" id="ARBA00023136"/>
    </source>
</evidence>
<keyword evidence="2" id="KW-1003">Cell membrane</keyword>
<sequence>MKRLGLVSWADVKSAVSAQGYLLGWKCVGWLPLPVAAWVFRVGADCVSDRGRGMDQLRRNLSRVVGAENVTRELVRDSVRSYTRYWLEAFRLPKMCDDPSLVERMDRTIEGKEHLLAATQKKSGTVIVLSHSGNWDMAGLYLVRTCGRFSTVAERLKPTEVFDAFVDFRTKLGFEVLPHVGPEGESPYPVLVERAREGGIVCLLGERDLKGRGVEVEFFGEKTTMPIGAVRLAQETNSTLLVAHTWFLGSDTQPEWGIRISAPVDTSDLVSAVQQQARLIEENIAKNPVDWHVLQPLWIADRDRRPVQK</sequence>
<keyword evidence="5" id="KW-0472">Membrane</keyword>
<proteinExistence type="predicted"/>
<keyword evidence="3" id="KW-0997">Cell inner membrane</keyword>
<dbReference type="Pfam" id="PF03279">
    <property type="entry name" value="Lip_A_acyltrans"/>
    <property type="match status" value="1"/>
</dbReference>
<dbReference type="PANTHER" id="PTHR30606">
    <property type="entry name" value="LIPID A BIOSYNTHESIS LAUROYL ACYLTRANSFERASE"/>
    <property type="match status" value="1"/>
</dbReference>
<accession>A0ABU2BB35</accession>
<keyword evidence="8" id="KW-1185">Reference proteome</keyword>
<evidence type="ECO:0000256" key="1">
    <source>
        <dbReference type="ARBA" id="ARBA00004533"/>
    </source>
</evidence>